<name>A0A1Z4UYN5_9CYAN</name>
<evidence type="ECO:0000256" key="2">
    <source>
        <dbReference type="RuleBase" id="RU362080"/>
    </source>
</evidence>
<accession>A0A1Z4UYN5</accession>
<dbReference type="EMBL" id="AP018316">
    <property type="protein sequence ID" value="BAZ84293.1"/>
    <property type="molecule type" value="Genomic_DNA"/>
</dbReference>
<reference evidence="3 4" key="1">
    <citation type="submission" date="2017-06" db="EMBL/GenBank/DDBJ databases">
        <title>Genome sequencing of cyanobaciteial culture collection at National Institute for Environmental Studies (NIES).</title>
        <authorList>
            <person name="Hirose Y."/>
            <person name="Shimura Y."/>
            <person name="Fujisawa T."/>
            <person name="Nakamura Y."/>
            <person name="Kawachi M."/>
        </authorList>
    </citation>
    <scope>NUCLEOTIDE SEQUENCE [LARGE SCALE GENOMIC DNA]</scope>
    <source>
        <strain evidence="3 4">NIES-806</strain>
    </source>
</reference>
<evidence type="ECO:0000256" key="1">
    <source>
        <dbReference type="ARBA" id="ARBA00009981"/>
    </source>
</evidence>
<comment type="similarity">
    <text evidence="1 2">Belongs to the phD/YefM antitoxin family.</text>
</comment>
<organism evidence="3 4">
    <name type="scientific">Dolichospermum compactum NIES-806</name>
    <dbReference type="NCBI Taxonomy" id="1973481"/>
    <lineage>
        <taxon>Bacteria</taxon>
        <taxon>Bacillati</taxon>
        <taxon>Cyanobacteriota</taxon>
        <taxon>Cyanophyceae</taxon>
        <taxon>Nostocales</taxon>
        <taxon>Aphanizomenonaceae</taxon>
        <taxon>Dolichospermum</taxon>
        <taxon>Dolichospermum compactum</taxon>
    </lineage>
</organism>
<dbReference type="InterPro" id="IPR006442">
    <property type="entry name" value="Antitoxin_Phd/YefM"/>
</dbReference>
<evidence type="ECO:0000313" key="3">
    <source>
        <dbReference type="EMBL" id="BAZ84293.1"/>
    </source>
</evidence>
<proteinExistence type="inferred from homology"/>
<dbReference type="Proteomes" id="UP000218702">
    <property type="component" value="Chromosome"/>
</dbReference>
<protein>
    <recommendedName>
        <fullName evidence="2">Antitoxin</fullName>
    </recommendedName>
</protein>
<gene>
    <name evidence="3" type="ORF">NIES806_04790</name>
</gene>
<dbReference type="Pfam" id="PF02604">
    <property type="entry name" value="PhdYeFM_antitox"/>
    <property type="match status" value="1"/>
</dbReference>
<dbReference type="KEGG" id="dcm:NIES806_04790"/>
<dbReference type="OrthoDB" id="165038at2"/>
<keyword evidence="4" id="KW-1185">Reference proteome</keyword>
<dbReference type="SUPFAM" id="SSF143120">
    <property type="entry name" value="YefM-like"/>
    <property type="match status" value="1"/>
</dbReference>
<evidence type="ECO:0000313" key="4">
    <source>
        <dbReference type="Proteomes" id="UP000218702"/>
    </source>
</evidence>
<dbReference type="InterPro" id="IPR036165">
    <property type="entry name" value="YefM-like_sf"/>
</dbReference>
<sequence>MQFVSDTEVNQAFAAVIDKVQREPVTIRQQNRDVAVIMSIEDYQRITRINIQEFQQFRKNIGRKAQERGLTEDKLNKLLSEDQ</sequence>
<comment type="function">
    <text evidence="2">Antitoxin component of a type II toxin-antitoxin (TA) system.</text>
</comment>
<dbReference type="Gene3D" id="3.40.1620.10">
    <property type="entry name" value="YefM-like domain"/>
    <property type="match status" value="1"/>
</dbReference>
<dbReference type="AlphaFoldDB" id="A0A1Z4UYN5"/>
<dbReference type="NCBIfam" id="TIGR01552">
    <property type="entry name" value="phd_fam"/>
    <property type="match status" value="1"/>
</dbReference>
<dbReference type="RefSeq" id="WP_027403103.1">
    <property type="nucleotide sequence ID" value="NZ_AP018316.1"/>
</dbReference>